<protein>
    <submittedName>
        <fullName evidence="1">Uncharacterized protein</fullName>
    </submittedName>
</protein>
<dbReference type="EMBL" id="REGN01001483">
    <property type="protein sequence ID" value="RNA34432.1"/>
    <property type="molecule type" value="Genomic_DNA"/>
</dbReference>
<comment type="caution">
    <text evidence="1">The sequence shown here is derived from an EMBL/GenBank/DDBJ whole genome shotgun (WGS) entry which is preliminary data.</text>
</comment>
<sequence>MEYLKWRLRDFSKHSARQFLLVKTSIELKLGFLLNFDFFIFLKAFLSGKLMTFGAKFWIDGNSKYSQSKKG</sequence>
<reference evidence="1 2" key="1">
    <citation type="journal article" date="2018" name="Sci. Rep.">
        <title>Genomic signatures of local adaptation to the degree of environmental predictability in rotifers.</title>
        <authorList>
            <person name="Franch-Gras L."/>
            <person name="Hahn C."/>
            <person name="Garcia-Roger E.M."/>
            <person name="Carmona M.J."/>
            <person name="Serra M."/>
            <person name="Gomez A."/>
        </authorList>
    </citation>
    <scope>NUCLEOTIDE SEQUENCE [LARGE SCALE GENOMIC DNA]</scope>
    <source>
        <strain evidence="1">HYR1</strain>
    </source>
</reference>
<dbReference type="AlphaFoldDB" id="A0A3M7SF89"/>
<gene>
    <name evidence="1" type="ORF">BpHYR1_000901</name>
</gene>
<name>A0A3M7SF89_BRAPC</name>
<keyword evidence="2" id="KW-1185">Reference proteome</keyword>
<evidence type="ECO:0000313" key="2">
    <source>
        <dbReference type="Proteomes" id="UP000276133"/>
    </source>
</evidence>
<accession>A0A3M7SF89</accession>
<proteinExistence type="predicted"/>
<organism evidence="1 2">
    <name type="scientific">Brachionus plicatilis</name>
    <name type="common">Marine rotifer</name>
    <name type="synonym">Brachionus muelleri</name>
    <dbReference type="NCBI Taxonomy" id="10195"/>
    <lineage>
        <taxon>Eukaryota</taxon>
        <taxon>Metazoa</taxon>
        <taxon>Spiralia</taxon>
        <taxon>Gnathifera</taxon>
        <taxon>Rotifera</taxon>
        <taxon>Eurotatoria</taxon>
        <taxon>Monogononta</taxon>
        <taxon>Pseudotrocha</taxon>
        <taxon>Ploima</taxon>
        <taxon>Brachionidae</taxon>
        <taxon>Brachionus</taxon>
    </lineage>
</organism>
<dbReference type="Proteomes" id="UP000276133">
    <property type="component" value="Unassembled WGS sequence"/>
</dbReference>
<evidence type="ECO:0000313" key="1">
    <source>
        <dbReference type="EMBL" id="RNA34432.1"/>
    </source>
</evidence>